<dbReference type="EMBL" id="UYSL01021262">
    <property type="protein sequence ID" value="VDL77749.1"/>
    <property type="molecule type" value="Genomic_DNA"/>
</dbReference>
<name>A0A0N4YCA0_NIPBR</name>
<evidence type="ECO:0000313" key="2">
    <source>
        <dbReference type="EMBL" id="VDL77749.1"/>
    </source>
</evidence>
<dbReference type="AlphaFoldDB" id="A0A0N4YCA0"/>
<accession>A0A0N4YCA0</accession>
<organism evidence="4">
    <name type="scientific">Nippostrongylus brasiliensis</name>
    <name type="common">Rat hookworm</name>
    <dbReference type="NCBI Taxonomy" id="27835"/>
    <lineage>
        <taxon>Eukaryota</taxon>
        <taxon>Metazoa</taxon>
        <taxon>Ecdysozoa</taxon>
        <taxon>Nematoda</taxon>
        <taxon>Chromadorea</taxon>
        <taxon>Rhabditida</taxon>
        <taxon>Rhabditina</taxon>
        <taxon>Rhabditomorpha</taxon>
        <taxon>Strongyloidea</taxon>
        <taxon>Heligmosomidae</taxon>
        <taxon>Nippostrongylus</taxon>
    </lineage>
</organism>
<gene>
    <name evidence="2" type="ORF">NBR_LOCUS14160</name>
</gene>
<dbReference type="Proteomes" id="UP000271162">
    <property type="component" value="Unassembled WGS sequence"/>
</dbReference>
<evidence type="ECO:0000313" key="4">
    <source>
        <dbReference type="WBParaSite" id="NBR_0001415901-mRNA-1"/>
    </source>
</evidence>
<protein>
    <submittedName>
        <fullName evidence="2 4">Uncharacterized protein</fullName>
    </submittedName>
</protein>
<evidence type="ECO:0000313" key="3">
    <source>
        <dbReference type="Proteomes" id="UP000271162"/>
    </source>
</evidence>
<evidence type="ECO:0000256" key="1">
    <source>
        <dbReference type="SAM" id="MobiDB-lite"/>
    </source>
</evidence>
<dbReference type="WBParaSite" id="NBR_0001415901-mRNA-1">
    <property type="protein sequence ID" value="NBR_0001415901-mRNA-1"/>
    <property type="gene ID" value="NBR_0001415901"/>
</dbReference>
<feature type="region of interest" description="Disordered" evidence="1">
    <location>
        <begin position="83"/>
        <end position="104"/>
    </location>
</feature>
<keyword evidence="3" id="KW-1185">Reference proteome</keyword>
<proteinExistence type="predicted"/>
<sequence length="129" mass="13649">MEKSPEKCIIHSNSTARDVTLTKVSHDMITAAGDSHVCGDNLDKPLTPAVNEMATAEVSKLAGGDGGPLASGDIEDEVDLPFAEDADTQSPSEGLRTDETLSECNDDPGERMICEMTVCDPLYLLGHSV</sequence>
<reference evidence="4" key="1">
    <citation type="submission" date="2017-02" db="UniProtKB">
        <authorList>
            <consortium name="WormBaseParasite"/>
        </authorList>
    </citation>
    <scope>IDENTIFICATION</scope>
</reference>
<reference evidence="2 3" key="2">
    <citation type="submission" date="2018-11" db="EMBL/GenBank/DDBJ databases">
        <authorList>
            <consortium name="Pathogen Informatics"/>
        </authorList>
    </citation>
    <scope>NUCLEOTIDE SEQUENCE [LARGE SCALE GENOMIC DNA]</scope>
</reference>